<dbReference type="FunFam" id="1.20.200.10:FF:000006">
    <property type="entry name" value="Argininosuccinate lyase"/>
    <property type="match status" value="1"/>
</dbReference>
<evidence type="ECO:0000256" key="6">
    <source>
        <dbReference type="HAMAP-Rule" id="MF_00006"/>
    </source>
</evidence>
<comment type="similarity">
    <text evidence="6">Belongs to the lyase 1 family. Argininosuccinate lyase subfamily.</text>
</comment>
<dbReference type="AlphaFoldDB" id="A0A518EYQ0"/>
<organism evidence="9 10">
    <name type="scientific">Saltatorellus ferox</name>
    <dbReference type="NCBI Taxonomy" id="2528018"/>
    <lineage>
        <taxon>Bacteria</taxon>
        <taxon>Pseudomonadati</taxon>
        <taxon>Planctomycetota</taxon>
        <taxon>Planctomycetia</taxon>
        <taxon>Planctomycetia incertae sedis</taxon>
        <taxon>Saltatorellus</taxon>
    </lineage>
</organism>
<dbReference type="NCBIfam" id="TIGR00838">
    <property type="entry name" value="argH"/>
    <property type="match status" value="1"/>
</dbReference>
<dbReference type="InterPro" id="IPR022761">
    <property type="entry name" value="Fumarate_lyase_N"/>
</dbReference>
<dbReference type="RefSeq" id="WP_145203225.1">
    <property type="nucleotide sequence ID" value="NZ_CP036434.1"/>
</dbReference>
<evidence type="ECO:0000256" key="2">
    <source>
        <dbReference type="ARBA" id="ARBA00004941"/>
    </source>
</evidence>
<gene>
    <name evidence="6" type="primary">argH</name>
    <name evidence="9" type="ORF">Poly30_47750</name>
</gene>
<evidence type="ECO:0000256" key="4">
    <source>
        <dbReference type="ARBA" id="ARBA00022571"/>
    </source>
</evidence>
<keyword evidence="5 6" id="KW-0456">Lyase</keyword>
<dbReference type="Proteomes" id="UP000320390">
    <property type="component" value="Chromosome"/>
</dbReference>
<dbReference type="InterPro" id="IPR008948">
    <property type="entry name" value="L-Aspartase-like"/>
</dbReference>
<dbReference type="Gene3D" id="1.20.200.10">
    <property type="entry name" value="Fumarase/aspartase (Central domain)"/>
    <property type="match status" value="1"/>
</dbReference>
<keyword evidence="6" id="KW-0963">Cytoplasm</keyword>
<keyword evidence="4 6" id="KW-0055">Arginine biosynthesis</keyword>
<dbReference type="InterPro" id="IPR029419">
    <property type="entry name" value="Arg_succ_lyase_C"/>
</dbReference>
<feature type="domain" description="Fumarate lyase N-terminal" evidence="7">
    <location>
        <begin position="11"/>
        <end position="306"/>
    </location>
</feature>
<feature type="domain" description="Argininosuccinate lyase C-terminal" evidence="8">
    <location>
        <begin position="369"/>
        <end position="436"/>
    </location>
</feature>
<dbReference type="GO" id="GO:0005829">
    <property type="term" value="C:cytosol"/>
    <property type="evidence" value="ECO:0007669"/>
    <property type="project" value="TreeGrafter"/>
</dbReference>
<dbReference type="PANTHER" id="PTHR43814:SF1">
    <property type="entry name" value="ARGININOSUCCINATE LYASE"/>
    <property type="match status" value="1"/>
</dbReference>
<sequence length="466" mass="50282">MSDKPAKLWGGRFAGGLHPIFDELNRSLPFDRRLVFQDIDGSVAWANGLAQAGVLNADEAAKLVSTLGEIRAELEKDPSPIDASRAEDVHSFIEETLVARVGDLGKKLHTGRSRNDQVATDLKLYLRGWLTDVQGEFQALQLSLVELASAHADAALPGYTHLQRAQPVTFGHQCLAYVEMLARDAERLRDAAGRMDACPLGSGALAGTAYPVDRDGLSRALGFARTTHNSLDAVSDRDHVLEIIFGCLTAMLHLSRLAEDWIFLASQESAVLRFGDTVSTGSSLMPQKRNPDALELLRGKVGRVHGALTTLVTTTKGLPLAYDKDLQEDKEALFDALDTTTACLRVAKLVAEDVVFDRTRALAATRVGYLDATDLADLMVGRGVPFREAHDRVGQAVNAAIEEGVELGELSAAARAAVMPELEGVDLAAELTTEAMLSRRDVIGGTAVERVRDEVAAWKKRLSSPA</sequence>
<dbReference type="PROSITE" id="PS00163">
    <property type="entry name" value="FUMARATE_LYASES"/>
    <property type="match status" value="1"/>
</dbReference>
<keyword evidence="10" id="KW-1185">Reference proteome</keyword>
<evidence type="ECO:0000256" key="1">
    <source>
        <dbReference type="ARBA" id="ARBA00000985"/>
    </source>
</evidence>
<dbReference type="CDD" id="cd01359">
    <property type="entry name" value="Argininosuccinate_lyase"/>
    <property type="match status" value="1"/>
</dbReference>
<evidence type="ECO:0000313" key="10">
    <source>
        <dbReference type="Proteomes" id="UP000320390"/>
    </source>
</evidence>
<dbReference type="PANTHER" id="PTHR43814">
    <property type="entry name" value="ARGININOSUCCINATE LYASE"/>
    <property type="match status" value="1"/>
</dbReference>
<dbReference type="Pfam" id="PF00206">
    <property type="entry name" value="Lyase_1"/>
    <property type="match status" value="1"/>
</dbReference>
<dbReference type="Gene3D" id="1.10.40.30">
    <property type="entry name" value="Fumarase/aspartase (C-terminal domain)"/>
    <property type="match status" value="1"/>
</dbReference>
<dbReference type="HAMAP" id="MF_00006">
    <property type="entry name" value="Arg_succ_lyase"/>
    <property type="match status" value="1"/>
</dbReference>
<comment type="pathway">
    <text evidence="2 6">Amino-acid biosynthesis; L-arginine biosynthesis; L-arginine from L-ornithine and carbamoyl phosphate: step 3/3.</text>
</comment>
<dbReference type="InterPro" id="IPR020557">
    <property type="entry name" value="Fumarate_lyase_CS"/>
</dbReference>
<dbReference type="GO" id="GO:0042450">
    <property type="term" value="P:L-arginine biosynthetic process via ornithine"/>
    <property type="evidence" value="ECO:0007669"/>
    <property type="project" value="UniProtKB-UniRule"/>
</dbReference>
<dbReference type="GO" id="GO:0004056">
    <property type="term" value="F:argininosuccinate lyase activity"/>
    <property type="evidence" value="ECO:0007669"/>
    <property type="project" value="UniProtKB-UniRule"/>
</dbReference>
<accession>A0A518EYQ0</accession>
<dbReference type="PRINTS" id="PR00149">
    <property type="entry name" value="FUMRATELYASE"/>
</dbReference>
<dbReference type="Pfam" id="PF14698">
    <property type="entry name" value="ASL_C2"/>
    <property type="match status" value="1"/>
</dbReference>
<name>A0A518EYQ0_9BACT</name>
<evidence type="ECO:0000256" key="3">
    <source>
        <dbReference type="ARBA" id="ARBA00012338"/>
    </source>
</evidence>
<dbReference type="Gene3D" id="1.10.275.10">
    <property type="entry name" value="Fumarase/aspartase (N-terminal domain)"/>
    <property type="match status" value="1"/>
</dbReference>
<dbReference type="InterPro" id="IPR000362">
    <property type="entry name" value="Fumarate_lyase_fam"/>
</dbReference>
<dbReference type="EMBL" id="CP036434">
    <property type="protein sequence ID" value="QDV09218.1"/>
    <property type="molecule type" value="Genomic_DNA"/>
</dbReference>
<dbReference type="OrthoDB" id="9769623at2"/>
<comment type="catalytic activity">
    <reaction evidence="1 6">
        <text>2-(N(omega)-L-arginino)succinate = fumarate + L-arginine</text>
        <dbReference type="Rhea" id="RHEA:24020"/>
        <dbReference type="ChEBI" id="CHEBI:29806"/>
        <dbReference type="ChEBI" id="CHEBI:32682"/>
        <dbReference type="ChEBI" id="CHEBI:57472"/>
        <dbReference type="EC" id="4.3.2.1"/>
    </reaction>
</comment>
<dbReference type="UniPathway" id="UPA00068">
    <property type="reaction ID" value="UER00114"/>
</dbReference>
<dbReference type="InterPro" id="IPR024083">
    <property type="entry name" value="Fumarase/histidase_N"/>
</dbReference>
<dbReference type="EC" id="4.3.2.1" evidence="3 6"/>
<protein>
    <recommendedName>
        <fullName evidence="3 6">Argininosuccinate lyase</fullName>
        <shortName evidence="6">ASAL</shortName>
        <ecNumber evidence="3 6">4.3.2.1</ecNumber>
    </recommendedName>
    <alternativeName>
        <fullName evidence="6">Arginosuccinase</fullName>
    </alternativeName>
</protein>
<dbReference type="PRINTS" id="PR00145">
    <property type="entry name" value="ARGSUCLYASE"/>
</dbReference>
<proteinExistence type="inferred from homology"/>
<evidence type="ECO:0000259" key="8">
    <source>
        <dbReference type="Pfam" id="PF14698"/>
    </source>
</evidence>
<evidence type="ECO:0000313" key="9">
    <source>
        <dbReference type="EMBL" id="QDV09218.1"/>
    </source>
</evidence>
<evidence type="ECO:0000256" key="5">
    <source>
        <dbReference type="ARBA" id="ARBA00023239"/>
    </source>
</evidence>
<dbReference type="SUPFAM" id="SSF48557">
    <property type="entry name" value="L-aspartase-like"/>
    <property type="match status" value="1"/>
</dbReference>
<reference evidence="9 10" key="1">
    <citation type="submission" date="2019-02" db="EMBL/GenBank/DDBJ databases">
        <title>Deep-cultivation of Planctomycetes and their phenomic and genomic characterization uncovers novel biology.</title>
        <authorList>
            <person name="Wiegand S."/>
            <person name="Jogler M."/>
            <person name="Boedeker C."/>
            <person name="Pinto D."/>
            <person name="Vollmers J."/>
            <person name="Rivas-Marin E."/>
            <person name="Kohn T."/>
            <person name="Peeters S.H."/>
            <person name="Heuer A."/>
            <person name="Rast P."/>
            <person name="Oberbeckmann S."/>
            <person name="Bunk B."/>
            <person name="Jeske O."/>
            <person name="Meyerdierks A."/>
            <person name="Storesund J.E."/>
            <person name="Kallscheuer N."/>
            <person name="Luecker S."/>
            <person name="Lage O.M."/>
            <person name="Pohl T."/>
            <person name="Merkel B.J."/>
            <person name="Hornburger P."/>
            <person name="Mueller R.-W."/>
            <person name="Bruemmer F."/>
            <person name="Labrenz M."/>
            <person name="Spormann A.M."/>
            <person name="Op den Camp H."/>
            <person name="Overmann J."/>
            <person name="Amann R."/>
            <person name="Jetten M.S.M."/>
            <person name="Mascher T."/>
            <person name="Medema M.H."/>
            <person name="Devos D.P."/>
            <person name="Kaster A.-K."/>
            <person name="Ovreas L."/>
            <person name="Rohde M."/>
            <person name="Galperin M.Y."/>
            <person name="Jogler C."/>
        </authorList>
    </citation>
    <scope>NUCLEOTIDE SEQUENCE [LARGE SCALE GENOMIC DNA]</scope>
    <source>
        <strain evidence="9 10">Poly30</strain>
    </source>
</reference>
<keyword evidence="6" id="KW-0028">Amino-acid biosynthesis</keyword>
<dbReference type="InterPro" id="IPR009049">
    <property type="entry name" value="Argininosuccinate_lyase"/>
</dbReference>
<evidence type="ECO:0000259" key="7">
    <source>
        <dbReference type="Pfam" id="PF00206"/>
    </source>
</evidence>
<comment type="subcellular location">
    <subcellularLocation>
        <location evidence="6">Cytoplasm</location>
    </subcellularLocation>
</comment>